<dbReference type="Pfam" id="PF01515">
    <property type="entry name" value="PTA_PTB"/>
    <property type="match status" value="1"/>
</dbReference>
<evidence type="ECO:0000256" key="3">
    <source>
        <dbReference type="ARBA" id="ARBA00023315"/>
    </source>
</evidence>
<dbReference type="NCBIfam" id="NF006045">
    <property type="entry name" value="PRK08190.1"/>
    <property type="match status" value="1"/>
</dbReference>
<dbReference type="eggNOG" id="COG0280">
    <property type="taxonomic scope" value="Bacteria"/>
</dbReference>
<dbReference type="InterPro" id="IPR050500">
    <property type="entry name" value="Phos_Acetyltrans/Butyryltrans"/>
</dbReference>
<dbReference type="Proteomes" id="UP000001401">
    <property type="component" value="Chromosome"/>
</dbReference>
<evidence type="ECO:0000259" key="4">
    <source>
        <dbReference type="Pfam" id="PF01515"/>
    </source>
</evidence>
<sequence length="304" mass="32551">MVKIENLMAMVTDQKVKQTIVVAHAIDPALFLAAEEAMKKRLASFIFVGPTELMKENMGKCSFEIPIDKNVTFVDAKNEKESASTAVQLIREGKGDILMKGMLSSSSLLKAVLNKHNGLRNNQVISHLAGFAIPNREKIFFVTDAAMNIAPTLSEKVQIIQNAVDALHKMGINQPKVAAVAAVETVNPVMQATLDAASLTQMNKRGQIKGCIVDGPLGFDNAISKESALQKGINSEVAGDADIIFVPTIEVGNILYKSLTYFANASVGGMIIGAKAPIILTSRTDSVESKLFSITMALSSSINS</sequence>
<accession>E6TXR7</accession>
<dbReference type="STRING" id="649639.Bcell_1730"/>
<dbReference type="SUPFAM" id="SSF53659">
    <property type="entry name" value="Isocitrate/Isopropylmalate dehydrogenase-like"/>
    <property type="match status" value="1"/>
</dbReference>
<gene>
    <name evidence="5" type="ordered locus">Bcell_1730</name>
</gene>
<dbReference type="GO" id="GO:0050182">
    <property type="term" value="F:phosphate butyryltransferase activity"/>
    <property type="evidence" value="ECO:0007669"/>
    <property type="project" value="UniProtKB-EC"/>
</dbReference>
<dbReference type="HOGENOM" id="CLU_056531_0_0_9"/>
<keyword evidence="3 5" id="KW-0012">Acyltransferase</keyword>
<dbReference type="EMBL" id="CP002394">
    <property type="protein sequence ID" value="ADU29993.1"/>
    <property type="molecule type" value="Genomic_DNA"/>
</dbReference>
<evidence type="ECO:0000256" key="1">
    <source>
        <dbReference type="ARBA" id="ARBA00005656"/>
    </source>
</evidence>
<dbReference type="EC" id="2.3.1.19" evidence="5"/>
<dbReference type="KEGG" id="bco:Bcell_1730"/>
<evidence type="ECO:0000313" key="5">
    <source>
        <dbReference type="EMBL" id="ADU29993.1"/>
    </source>
</evidence>
<keyword evidence="2 5" id="KW-0808">Transferase</keyword>
<comment type="similarity">
    <text evidence="1">Belongs to the phosphate acetyltransferase and butyryltransferase family.</text>
</comment>
<keyword evidence="6" id="KW-1185">Reference proteome</keyword>
<dbReference type="PANTHER" id="PTHR43356:SF2">
    <property type="entry name" value="PHOSPHATE ACETYLTRANSFERASE"/>
    <property type="match status" value="1"/>
</dbReference>
<proteinExistence type="inferred from homology"/>
<evidence type="ECO:0000256" key="2">
    <source>
        <dbReference type="ARBA" id="ARBA00022679"/>
    </source>
</evidence>
<feature type="domain" description="Phosphate acetyl/butaryl transferase" evidence="4">
    <location>
        <begin position="81"/>
        <end position="297"/>
    </location>
</feature>
<dbReference type="InterPro" id="IPR012147">
    <property type="entry name" value="P_Ac_Bu_trans"/>
</dbReference>
<dbReference type="InterPro" id="IPR002505">
    <property type="entry name" value="PTA_PTB"/>
</dbReference>
<reference evidence="5 6" key="1">
    <citation type="submission" date="2010-12" db="EMBL/GenBank/DDBJ databases">
        <title>Complete sequence of Bacillus cellulosilyticus DSM 2522.</title>
        <authorList>
            <consortium name="US DOE Joint Genome Institute"/>
            <person name="Lucas S."/>
            <person name="Copeland A."/>
            <person name="Lapidus A."/>
            <person name="Cheng J.-F."/>
            <person name="Bruce D."/>
            <person name="Goodwin L."/>
            <person name="Pitluck S."/>
            <person name="Chertkov O."/>
            <person name="Detter J.C."/>
            <person name="Han C."/>
            <person name="Tapia R."/>
            <person name="Land M."/>
            <person name="Hauser L."/>
            <person name="Jeffries C."/>
            <person name="Kyrpides N."/>
            <person name="Ivanova N."/>
            <person name="Mikhailova N."/>
            <person name="Brumm P."/>
            <person name="Mead D."/>
            <person name="Woyke T."/>
        </authorList>
    </citation>
    <scope>NUCLEOTIDE SEQUENCE [LARGE SCALE GENOMIC DNA]</scope>
    <source>
        <strain evidence="6">ATCC 21833 / DSM 2522 / FERM P-1141 / JCM 9156 / N-4</strain>
    </source>
</reference>
<dbReference type="AlphaFoldDB" id="E6TXR7"/>
<evidence type="ECO:0000313" key="6">
    <source>
        <dbReference type="Proteomes" id="UP000001401"/>
    </source>
</evidence>
<organism evidence="5 6">
    <name type="scientific">Evansella cellulosilytica (strain ATCC 21833 / DSM 2522 / FERM P-1141 / JCM 9156 / N-4)</name>
    <name type="common">Bacillus cellulosilyticus</name>
    <dbReference type="NCBI Taxonomy" id="649639"/>
    <lineage>
        <taxon>Bacteria</taxon>
        <taxon>Bacillati</taxon>
        <taxon>Bacillota</taxon>
        <taxon>Bacilli</taxon>
        <taxon>Bacillales</taxon>
        <taxon>Bacillaceae</taxon>
        <taxon>Evansella</taxon>
    </lineage>
</organism>
<dbReference type="Gene3D" id="3.40.718.10">
    <property type="entry name" value="Isopropylmalate Dehydrogenase"/>
    <property type="match status" value="1"/>
</dbReference>
<protein>
    <submittedName>
        <fullName evidence="5">Phosphate butyryltransferase</fullName>
        <ecNumber evidence="5">2.3.1.19</ecNumber>
    </submittedName>
</protein>
<dbReference type="PANTHER" id="PTHR43356">
    <property type="entry name" value="PHOSPHATE ACETYLTRANSFERASE"/>
    <property type="match status" value="1"/>
</dbReference>
<dbReference type="PIRSF" id="PIRSF000428">
    <property type="entry name" value="P_Ac_trans"/>
    <property type="match status" value="1"/>
</dbReference>
<name>E6TXR7_EVAC2</name>